<dbReference type="AlphaFoldDB" id="A0AAF1C1A2"/>
<sequence length="323" mass="36092">MKRKSLRLIDSFPFLSGVLGITATVITSFSLFYPTVAQNVSTEIKIVAGDESGEYYAAAKDIEKLAQENNLDIDIIATKGALQNIDDVFRYNSVSLGLTQSDILAFYNTFANDNEEIRRKAESLRIVLPLYEEEVHLITRKDIKSVEDLEGKIVSIGDENSGTSTTAATLLFQWGVNPQELLTYDVKRSIDALRNGEIDAMFYVVGVPAKVLTEQILKEDNFQILPISLAINEDDDFFSRLYSPVTLPANTYEWQSEEVQTLAVQSLLFTVENDGCEQVSPVASLIKDNLSWLQANGSPIWKKVDLKLFHDETPGRMSQCVSQ</sequence>
<accession>A0AAF1C1A2</accession>
<protein>
    <submittedName>
        <fullName evidence="2">TAXI family TRAP transporter solute-binding subunit</fullName>
    </submittedName>
</protein>
<keyword evidence="1" id="KW-1133">Transmembrane helix</keyword>
<organism evidence="2">
    <name type="scientific">Cyanobacterium aponinum AL20115</name>
    <dbReference type="NCBI Taxonomy" id="3090662"/>
    <lineage>
        <taxon>Bacteria</taxon>
        <taxon>Bacillati</taxon>
        <taxon>Cyanobacteriota</taxon>
        <taxon>Cyanophyceae</taxon>
        <taxon>Oscillatoriophycideae</taxon>
        <taxon>Chroococcales</taxon>
        <taxon>Geminocystaceae</taxon>
        <taxon>Cyanobacterium</taxon>
    </lineage>
</organism>
<reference evidence="2" key="1">
    <citation type="submission" date="2023-11" db="EMBL/GenBank/DDBJ databases">
        <title>Genome sequence of Cyanobacterium aponinum BCRC AL20115.</title>
        <authorList>
            <person name="Chang H.-Y."/>
            <person name="Lin K.-M."/>
            <person name="Hsueh H.-T."/>
            <person name="Chu H.-A."/>
            <person name="Kuo C.-H."/>
        </authorList>
    </citation>
    <scope>NUCLEOTIDE SEQUENCE</scope>
    <source>
        <strain evidence="2">AL20115</strain>
    </source>
</reference>
<evidence type="ECO:0000313" key="2">
    <source>
        <dbReference type="EMBL" id="WPF87443.1"/>
    </source>
</evidence>
<dbReference type="Gene3D" id="3.40.190.10">
    <property type="entry name" value="Periplasmic binding protein-like II"/>
    <property type="match status" value="2"/>
</dbReference>
<dbReference type="EMBL" id="CP138348">
    <property type="protein sequence ID" value="WPF87443.1"/>
    <property type="molecule type" value="Genomic_DNA"/>
</dbReference>
<proteinExistence type="predicted"/>
<dbReference type="PANTHER" id="PTHR42941">
    <property type="entry name" value="SLL1037 PROTEIN"/>
    <property type="match status" value="1"/>
</dbReference>
<dbReference type="NCBIfam" id="TIGR02122">
    <property type="entry name" value="TRAP_TAXI"/>
    <property type="match status" value="1"/>
</dbReference>
<feature type="transmembrane region" description="Helical" evidence="1">
    <location>
        <begin position="12"/>
        <end position="33"/>
    </location>
</feature>
<name>A0AAF1C1A2_9CHRO</name>
<dbReference type="RefSeq" id="WP_320001018.1">
    <property type="nucleotide sequence ID" value="NZ_CP138348.1"/>
</dbReference>
<evidence type="ECO:0000256" key="1">
    <source>
        <dbReference type="SAM" id="Phobius"/>
    </source>
</evidence>
<dbReference type="SUPFAM" id="SSF53850">
    <property type="entry name" value="Periplasmic binding protein-like II"/>
    <property type="match status" value="1"/>
</dbReference>
<dbReference type="PANTHER" id="PTHR42941:SF1">
    <property type="entry name" value="SLL1037 PROTEIN"/>
    <property type="match status" value="1"/>
</dbReference>
<dbReference type="Pfam" id="PF16868">
    <property type="entry name" value="NMT1_3"/>
    <property type="match status" value="1"/>
</dbReference>
<keyword evidence="1" id="KW-0812">Transmembrane</keyword>
<dbReference type="InterPro" id="IPR011852">
    <property type="entry name" value="TRAP_TAXI"/>
</dbReference>
<gene>
    <name evidence="2" type="ORF">SAY89_11575</name>
</gene>
<keyword evidence="1" id="KW-0472">Membrane</keyword>